<feature type="compositionally biased region" description="Low complexity" evidence="12">
    <location>
        <begin position="2908"/>
        <end position="2924"/>
    </location>
</feature>
<dbReference type="GO" id="GO:0005737">
    <property type="term" value="C:cytoplasm"/>
    <property type="evidence" value="ECO:0007669"/>
    <property type="project" value="TreeGrafter"/>
</dbReference>
<evidence type="ECO:0000256" key="5">
    <source>
        <dbReference type="ARBA" id="ARBA00022448"/>
    </source>
</evidence>
<proteinExistence type="inferred from homology"/>
<dbReference type="InterPro" id="IPR000569">
    <property type="entry name" value="HECT_dom"/>
</dbReference>
<dbReference type="Gene3D" id="3.30.2410.10">
    <property type="entry name" value="Hect, E3 ligase catalytic domain"/>
    <property type="match status" value="1"/>
</dbReference>
<dbReference type="GO" id="GO:0000209">
    <property type="term" value="P:protein polyubiquitination"/>
    <property type="evidence" value="ECO:0007669"/>
    <property type="project" value="TreeGrafter"/>
</dbReference>
<sequence>MGKITKTMQPKHKENLLKSPWLKDYVHTASSASLPLIPQELDKFPTRWPFPRGDLYHWVPLLNRFDNILESFVANYGLSHGPQMRDFGCELLLKQEPHVEYNDDDTWNMDQLTKLGYGRDGDSQLIVAILKFTRMLLEHCGNRSIYASSSHLNDLLNSTDLTLIHATLEVGLELAQRYQASVKRMSMPNRQVSNALLANHYNIDLDRVQMLAQPFVKTPIITFTDPAPHMTPTASASKGKEKAHSASVKNVASMYANDLLSVATPEQSDEGRWNGWGDIKIVYYAKHGDNDASHPMPDRINSSAPGTPTPLRRSSTMGSQHQTPRNARTGGTTDDSPPSAHPRTPVITHDEGPHTGQKIFEISQSAIINTSVYDLLARCPPDMPKATQYEFLNRVRIAKALLASPEIRQEALAVRLLAITNLAYIHPESTFLEKALRQDNEEPRRYQLVYQLAELIHPSVTGKAAVPLWLQAIALALLEAISNFQSKYSDVLSALNANVNHGVLLYVIRKAVAEMKEGRGEVDDRTTEADEWRNNLFSLTLHMAIGSRVGSEMISAGLMEILVDILNMRSKLADRNHSMVLAFLDGLIYHYQGAFQAFINANGLDSIAQLIVDSVSAAKSLMDAGQGTKPEFHSNMVDYDIPFYQQQTLKWLLKFVHHMMTNSYSYGGNTDRLLRNLVDNSHLLASLRTIVENMRNFGSVVWTNAATILSDFINNDPTSFAAILESGMIKSFLEAVTSHPVNVEAAPERNSAEPETNEDGDPASPTDSDESVVFETDERPHPPSKEVLDAPRDGPLAQGILPSAEAISIIPTVLNSICLNNMGMKMVVSSRAFDSFLEIFESPEHVKSMQTDVELAPNIGGSFDELARHHPSLRPAIANAVLDMIARVNHMGTTKATTEGWGTKLLITDPNGSVIAADRKLLDKTTEVVASRKGKEKSTSGDDVEMTDIAEQGDQAKGSQSTSAEPPLTAAVYKEITPYIYAVAQFLSSYMGNSSLKNFFVRDGGIELLLDMTELSSLPYDFGDSSASRSLEHVVSQLVETSPIIGLPSLLTRTLTAVDALSKIASRSGTDPFFAPFLASNVSLVTEDGQWDADIVRKIADGTDIVKALLNAQSLIKTLYHCFPFSSRQASVTLHPVNVFDYYTRLIKTLGPLLRAVLSEEMAIVSVVPHHWSSRKLSTSPEPSAEPASAATAVIHNPLGADAEEALDDVVATISVPGLTEEPVIGRLQRPATQEQSSHQFQNYQVLRVLLHSLMPTTFPLFQTLGKALLPRRERDAYLRSKHLQVAEALAETILEQLKPSEQEATTKDYHYWIVMIHTVHEMLIDPSRPSDRSSVQIIVPVLAAFKELGGLESLSTMLRIFGDEITKERGEGDDTSKARLASIGMKKILELYLLIVNGKNISDSINTVNLSSRSDRRLEQQSYLASQFIVELRMAVLPVVRGLWESPLAEKTTTQVLSKIVDILKTIASADQEADLTHRPSNSSTTPSTLFKRENIHFNWAACSTMVTRLADEYDLELAREAVYRANVIHDNASEYCRAQKAGIAGARNPIPDEDLETLRTQPAPEQAESRRPTPARTGSDLLGPDDAMILDNNPDLDRLLGEAVLSELGERSSQASSESGGERALPSDVQRDSTGTDQAAASTSANEAASPRSVITKDDLDAEREKLRKDLIDRCLDVIRAHPDAVFEVSELITVAVLRRESEEGRQEVGETLANALMSFAIDDEVKKSSGRSIAAYAHLLSLLLQEVKFFKSTVKTLRDNVGEYLGFLKIAPGNPTEDLPPWIPYILLIFEILLADDEQLVEAKWKAPQTENDTVEAPVLQPKDSNVTVEDRGVLLDAILDILPRVGKDESLAIAILRVLVILTRNRSVAKLMGDKKNLQRLFVMTKQLSGLGSGRLKEMRISGSILTILRHIVEDEETIRQIMRYEIQTYFENPQRNPRSSDVANYLRTLSHVALRSPELFVDVTNDMVKLSRWVPPSGDGVPRATNLMLKGPTVTSSNPSPPKDESVEPAVQGTEDLTINDVKPSTEAGDKDVIEASKPATGELKRPVLENPDGVIHFLLCELLNYREVDDKDLSQSSKEAKPSSDPVQGLSTASTSSSNEEQSAENKDKKGTKPSFKAEEHPIFVYRCFLLHCLAELLQSYNRTKIEFINFKRSAPLLNNTPVKPRSSVLNYILNDLLCTSISAAPTESLSWKKKVATSDLARLTLVALVTKTGEKWVDRRRDRFDYNDEPDLLFVRKFVLDTILRAYKEASTPNEPFDVRYAKMLSLAELMSAMIGEKDRDPTSTRIADSSPLRSQMQLKRLMYEKGYLAALTSSIADIDLTFPGVKRTIKYILRVLRVLTSIGIQLSHSNILPATPGEIADEEIASASSLSDMEDDREETPDLYRNSALGMLEPREEDDYSEDSEDDDEEMYDDEYGDELDYGDDMSEDGEENISDEDEELGEMGEIEGLPGEPGVVEVIMGEDDDDDTDDEDDEDDDEEPSDEDDEDDSEDMDDVEDHIEIVDEEGNPLDDDGASGWESETDDEEDDEDEIDYEGVAQDLDEAVMDREALRNMNMVRAAMEDDFDGDDMGNFGEPYIDDGGEEDDDDDEEDVEMDDEEYIYDQEYPGDEIPPPNMPAGLGWDTLVVEPGFPHRHRHGGMRSPFPGAPFMLGGPRDPLGDFRSYFRSSRSGPTPNNQDDGINPLLRRHNMPGREASPRPGSTPNMVRLGFPGGLLSGNILDGPMALINDLFASLPPNFPRGNHALSLGGHAVSFQITQQGPRGEVRELNIPIGSTHFGRETRSESRRDMYHEPQHAVAFLPEQTVERWLEEARMVFGSSHNEKPASLFNLILAKLTPSALEQEKKTKAEDAERRRLEEERRKREEEEKQKELEAKRAEEQAAREKKEAEERERLEREAAEAALHQDQGQADQGVQGPENAEPQAMEGVETTGESGQEHDQPAASQPRVVTTIRGEEVDVTELGIDPEYLAALPEEFREEVIAQTLTTRRSQAREANETAGDQPSEVYQEFLDALPEDLRIEIIQQERQERRRVEREAQRRQAVVGNQDAAPQEMDAASILLTFPPALREQVLMEQGDELMDQLPPDMAAQARALAERVRQPPSMSRAREAIHPPAEGAVPGDNKVQRRTVVQMLDKPGIATLLRLMFVAQQGSTRNYLFSVLTDVCENRQNRLEVISTLLQILQDGSTDMDAVERSFSQLSLRAKQPREKDPKTPNSLKRTYTNISSSSHVHNSSEISPLLIVQQCLDLLVELSTKNPHIPSLFLTEHEPVGSSLKRTLSRKGKGKDSKVNKYAINSLLSLLDRDLVMESSSVMQLLADLLNKVTFPLQALERRRKEAEEEAKKAAAKIEEAAKLPSTAVEAGTSEQAAEPQSVTVSSEQQPPGGAQVTEAEGSKTQDTKHSEQKKIRQLQPPIIPVQNLMLVVKIFVARECSSKTFQNTISTIKNLSNIPGAKAAFGDELVRQARLLSENIVSDLDDLLPHILKAESGTEIQGVALAKFSPGASEQNKLLRVLTALDHLFDSKAKKSDNDGDEAESSRQNEKADLLGSLYHNPTFGRMWEKLSACLGAIRQRENMLNVATILLPLIESLMVVCKNTTLGDAPQSQNPVSKEMLFSSPPPENRMAGLFFTFTEEHRRILNELVRHNPKLMSGTFSLLVKNPKVLEFDNKRNYFNRSVHSKSGNQVRPSFPPLQLSVRREHVFHDSFKSLYFKSGDEMKYGKLNIRFHGEEGVDAGGVTREWFQVLARQMFDPNYALFIPVSSDRTTFHPNKLSGINDEHLMFFKFIGRIIGKALYEGRLLDCYFSRAVYKRILGKPVSVKDMESFDPDYYKSLVWMLENDITDIITETFSVEDDEFGVIRIVDLCENGRNIPVTDDNKHEYVRLVVEHKLLGSVKEQMENFLRGFHDIIPAELISIFNEQELELLISGLPDIDVDDWKSNTEYHNYTAASQQIQWFWRALRSFDQEERAKLLQFVTGTSKVPLNGFKELEGMNGVNRFNIHRDYGNKDRLPSSHTCFNQLDLPEYESYETLRAQLLKAITAGSDYFGFA</sequence>
<evidence type="ECO:0000256" key="3">
    <source>
        <dbReference type="ARBA" id="ARBA00004906"/>
    </source>
</evidence>
<dbReference type="GO" id="GO:0051028">
    <property type="term" value="P:mRNA transport"/>
    <property type="evidence" value="ECO:0007669"/>
    <property type="project" value="UniProtKB-KW"/>
</dbReference>
<dbReference type="InterPro" id="IPR025527">
    <property type="entry name" value="HUWE1/Rev1_UBM"/>
</dbReference>
<feature type="domain" description="HECT" evidence="13">
    <location>
        <begin position="3721"/>
        <end position="4057"/>
    </location>
</feature>
<comment type="catalytic activity">
    <reaction evidence="1">
        <text>S-ubiquitinyl-[E2 ubiquitin-conjugating enzyme]-L-cysteine + [acceptor protein]-L-lysine = [E2 ubiquitin-conjugating enzyme]-L-cysteine + N(6)-ubiquitinyl-[acceptor protein]-L-lysine.</text>
        <dbReference type="EC" id="2.3.2.26"/>
    </reaction>
</comment>
<protein>
    <recommendedName>
        <fullName evidence="4">HECT-type E3 ubiquitin transferase</fullName>
        <ecNumber evidence="4">2.3.2.26</ecNumber>
    </recommendedName>
</protein>
<keyword evidence="8" id="KW-0509">mRNA transport</keyword>
<feature type="region of interest" description="Disordered" evidence="12">
    <location>
        <begin position="2849"/>
        <end position="2956"/>
    </location>
</feature>
<evidence type="ECO:0000256" key="7">
    <source>
        <dbReference type="ARBA" id="ARBA00022786"/>
    </source>
</evidence>
<feature type="compositionally biased region" description="Basic and acidic residues" evidence="12">
    <location>
        <begin position="3400"/>
        <end position="3414"/>
    </location>
</feature>
<feature type="compositionally biased region" description="Acidic residues" evidence="12">
    <location>
        <begin position="2469"/>
        <end position="2547"/>
    </location>
</feature>
<gene>
    <name evidence="14" type="ORF">NKR23_g8361</name>
</gene>
<evidence type="ECO:0000256" key="4">
    <source>
        <dbReference type="ARBA" id="ARBA00012485"/>
    </source>
</evidence>
<evidence type="ECO:0000313" key="15">
    <source>
        <dbReference type="Proteomes" id="UP001174694"/>
    </source>
</evidence>
<dbReference type="Proteomes" id="UP001174694">
    <property type="component" value="Unassembled WGS sequence"/>
</dbReference>
<comment type="pathway">
    <text evidence="3">Protein modification; protein ubiquitination.</text>
</comment>
<feature type="compositionally biased region" description="Polar residues" evidence="12">
    <location>
        <begin position="2091"/>
        <end position="2107"/>
    </location>
</feature>
<feature type="compositionally biased region" description="Acidic residues" evidence="12">
    <location>
        <begin position="2403"/>
        <end position="2454"/>
    </location>
</feature>
<feature type="compositionally biased region" description="Basic and acidic residues" evidence="12">
    <location>
        <begin position="2849"/>
        <end position="2907"/>
    </location>
</feature>
<feature type="region of interest" description="Disordered" evidence="12">
    <location>
        <begin position="743"/>
        <end position="794"/>
    </location>
</feature>
<keyword evidence="5" id="KW-0813">Transport</keyword>
<dbReference type="InterPro" id="IPR010309">
    <property type="entry name" value="E3_Ub_ligase_DUF908"/>
</dbReference>
<accession>A0AA38RIW0</accession>
<dbReference type="Pfam" id="PF06012">
    <property type="entry name" value="DUF908"/>
    <property type="match status" value="1"/>
</dbReference>
<feature type="compositionally biased region" description="Basic and acidic residues" evidence="12">
    <location>
        <begin position="2079"/>
        <end position="2088"/>
    </location>
</feature>
<dbReference type="GO" id="GO:0005634">
    <property type="term" value="C:nucleus"/>
    <property type="evidence" value="ECO:0007669"/>
    <property type="project" value="UniProtKB-SubCell"/>
</dbReference>
<comment type="subcellular location">
    <subcellularLocation>
        <location evidence="2">Nucleus</location>
    </subcellularLocation>
</comment>
<feature type="compositionally biased region" description="Low complexity" evidence="12">
    <location>
        <begin position="1641"/>
        <end position="1652"/>
    </location>
</feature>
<evidence type="ECO:0000313" key="14">
    <source>
        <dbReference type="EMBL" id="KAJ9138615.1"/>
    </source>
</evidence>
<dbReference type="InterPro" id="IPR016024">
    <property type="entry name" value="ARM-type_fold"/>
</dbReference>
<dbReference type="GO" id="GO:0006511">
    <property type="term" value="P:ubiquitin-dependent protein catabolic process"/>
    <property type="evidence" value="ECO:0007669"/>
    <property type="project" value="TreeGrafter"/>
</dbReference>
<feature type="active site" description="Glycyl thioester intermediate" evidence="11">
    <location>
        <position position="4024"/>
    </location>
</feature>
<feature type="compositionally biased region" description="Acidic residues" evidence="12">
    <location>
        <begin position="755"/>
        <end position="772"/>
    </location>
</feature>
<organism evidence="14 15">
    <name type="scientific">Pleurostoma richardsiae</name>
    <dbReference type="NCBI Taxonomy" id="41990"/>
    <lineage>
        <taxon>Eukaryota</taxon>
        <taxon>Fungi</taxon>
        <taxon>Dikarya</taxon>
        <taxon>Ascomycota</taxon>
        <taxon>Pezizomycotina</taxon>
        <taxon>Sordariomycetes</taxon>
        <taxon>Sordariomycetidae</taxon>
        <taxon>Calosphaeriales</taxon>
        <taxon>Pleurostomataceae</taxon>
        <taxon>Pleurostoma</taxon>
    </lineage>
</organism>
<reference evidence="14" key="1">
    <citation type="submission" date="2022-07" db="EMBL/GenBank/DDBJ databases">
        <title>Fungi with potential for degradation of polypropylene.</title>
        <authorList>
            <person name="Gostincar C."/>
        </authorList>
    </citation>
    <scope>NUCLEOTIDE SEQUENCE</scope>
    <source>
        <strain evidence="14">EXF-13308</strain>
    </source>
</reference>
<evidence type="ECO:0000259" key="13">
    <source>
        <dbReference type="PROSITE" id="PS50237"/>
    </source>
</evidence>
<keyword evidence="9" id="KW-0539">Nucleus</keyword>
<feature type="compositionally biased region" description="Basic and acidic residues" evidence="12">
    <location>
        <begin position="2110"/>
        <end position="2120"/>
    </location>
</feature>
<evidence type="ECO:0000256" key="8">
    <source>
        <dbReference type="ARBA" id="ARBA00022816"/>
    </source>
</evidence>
<dbReference type="InterPro" id="IPR035983">
    <property type="entry name" value="Hect_E3_ubiquitin_ligase"/>
</dbReference>
<dbReference type="CDD" id="cd00078">
    <property type="entry name" value="HECTc"/>
    <property type="match status" value="1"/>
</dbReference>
<feature type="region of interest" description="Disordered" evidence="12">
    <location>
        <begin position="1563"/>
        <end position="1595"/>
    </location>
</feature>
<dbReference type="EC" id="2.3.2.26" evidence="4"/>
<dbReference type="FunFam" id="3.90.1750.10:FF:000003">
    <property type="entry name" value="E3 ubiquitin-protein ligase UPL1"/>
    <property type="match status" value="1"/>
</dbReference>
<dbReference type="PROSITE" id="PS50237">
    <property type="entry name" value="HECT"/>
    <property type="match status" value="1"/>
</dbReference>
<feature type="region of interest" description="Disordered" evidence="12">
    <location>
        <begin position="2079"/>
        <end position="2120"/>
    </location>
</feature>
<feature type="region of interest" description="Disordered" evidence="12">
    <location>
        <begin position="3362"/>
        <end position="3418"/>
    </location>
</feature>
<comment type="caution">
    <text evidence="14">The sequence shown here is derived from an EMBL/GenBank/DDBJ whole genome shotgun (WGS) entry which is preliminary data.</text>
</comment>
<feature type="region of interest" description="Disordered" evidence="12">
    <location>
        <begin position="1997"/>
        <end position="2044"/>
    </location>
</feature>
<dbReference type="Pfam" id="PF14377">
    <property type="entry name" value="UBM"/>
    <property type="match status" value="3"/>
</dbReference>
<feature type="compositionally biased region" description="Polar residues" evidence="12">
    <location>
        <begin position="300"/>
        <end position="336"/>
    </location>
</feature>
<feature type="compositionally biased region" description="Acidic residues" evidence="12">
    <location>
        <begin position="2380"/>
        <end position="2389"/>
    </location>
</feature>
<keyword evidence="7 11" id="KW-0833">Ubl conjugation pathway</keyword>
<evidence type="ECO:0000256" key="12">
    <source>
        <dbReference type="SAM" id="MobiDB-lite"/>
    </source>
</evidence>
<evidence type="ECO:0000256" key="6">
    <source>
        <dbReference type="ARBA" id="ARBA00022679"/>
    </source>
</evidence>
<evidence type="ECO:0000256" key="9">
    <source>
        <dbReference type="ARBA" id="ARBA00023242"/>
    </source>
</evidence>
<feature type="region of interest" description="Disordered" evidence="12">
    <location>
        <begin position="292"/>
        <end position="352"/>
    </location>
</feature>
<evidence type="ECO:0000256" key="10">
    <source>
        <dbReference type="ARBA" id="ARBA00034494"/>
    </source>
</evidence>
<feature type="region of interest" description="Disordered" evidence="12">
    <location>
        <begin position="2375"/>
        <end position="2547"/>
    </location>
</feature>
<keyword evidence="6" id="KW-0808">Transferase</keyword>
<dbReference type="SMART" id="SM00119">
    <property type="entry name" value="HECTc"/>
    <property type="match status" value="1"/>
</dbReference>
<dbReference type="PANTHER" id="PTHR11254:SF67">
    <property type="entry name" value="E3 UBIQUITIN-PROTEIN LIGASE HUWE1"/>
    <property type="match status" value="1"/>
</dbReference>
<dbReference type="Gene3D" id="3.30.2160.10">
    <property type="entry name" value="Hect, E3 ligase catalytic domain"/>
    <property type="match status" value="1"/>
</dbReference>
<dbReference type="EMBL" id="JANBVO010000029">
    <property type="protein sequence ID" value="KAJ9138615.1"/>
    <property type="molecule type" value="Genomic_DNA"/>
</dbReference>
<dbReference type="GO" id="GO:0061630">
    <property type="term" value="F:ubiquitin protein ligase activity"/>
    <property type="evidence" value="ECO:0007669"/>
    <property type="project" value="UniProtKB-EC"/>
</dbReference>
<dbReference type="InterPro" id="IPR010314">
    <property type="entry name" value="E3_Ub_ligase_DUF913"/>
</dbReference>
<evidence type="ECO:0000256" key="11">
    <source>
        <dbReference type="PROSITE-ProRule" id="PRU00104"/>
    </source>
</evidence>
<dbReference type="Pfam" id="PF00632">
    <property type="entry name" value="HECT"/>
    <property type="match status" value="1"/>
</dbReference>
<dbReference type="Pfam" id="PF06025">
    <property type="entry name" value="DUF913"/>
    <property type="match status" value="1"/>
</dbReference>
<evidence type="ECO:0000256" key="1">
    <source>
        <dbReference type="ARBA" id="ARBA00000885"/>
    </source>
</evidence>
<dbReference type="InterPro" id="IPR050409">
    <property type="entry name" value="E3_ubiq-protein_ligase"/>
</dbReference>
<dbReference type="FunFam" id="3.30.2410.10:FF:000004">
    <property type="entry name" value="E3 ubiquitin-protein ligase HUWE1, variant"/>
    <property type="match status" value="1"/>
</dbReference>
<feature type="compositionally biased region" description="Acidic residues" evidence="12">
    <location>
        <begin position="2585"/>
        <end position="2599"/>
    </location>
</feature>
<feature type="region of interest" description="Disordered" evidence="12">
    <location>
        <begin position="2571"/>
        <end position="2599"/>
    </location>
</feature>
<feature type="compositionally biased region" description="Low complexity" evidence="12">
    <location>
        <begin position="2455"/>
        <end position="2468"/>
    </location>
</feature>
<evidence type="ECO:0000256" key="2">
    <source>
        <dbReference type="ARBA" id="ARBA00004123"/>
    </source>
</evidence>
<dbReference type="SUPFAM" id="SSF48371">
    <property type="entry name" value="ARM repeat"/>
    <property type="match status" value="1"/>
</dbReference>
<name>A0AA38RIW0_9PEZI</name>
<dbReference type="FunFam" id="3.30.2160.10:FF:000001">
    <property type="entry name" value="E3 ubiquitin-protein ligase NEDD4-like"/>
    <property type="match status" value="1"/>
</dbReference>
<dbReference type="SUPFAM" id="SSF56204">
    <property type="entry name" value="Hect, E3 ligase catalytic domain"/>
    <property type="match status" value="1"/>
</dbReference>
<dbReference type="Gene3D" id="3.90.1750.10">
    <property type="entry name" value="Hect, E3 ligase catalytic domains"/>
    <property type="match status" value="1"/>
</dbReference>
<feature type="compositionally biased region" description="Basic and acidic residues" evidence="12">
    <location>
        <begin position="776"/>
        <end position="792"/>
    </location>
</feature>
<feature type="region of interest" description="Disordered" evidence="12">
    <location>
        <begin position="1610"/>
        <end position="1659"/>
    </location>
</feature>
<keyword evidence="15" id="KW-1185">Reference proteome</keyword>
<feature type="compositionally biased region" description="Polar residues" evidence="12">
    <location>
        <begin position="3372"/>
        <end position="3389"/>
    </location>
</feature>
<comment type="similarity">
    <text evidence="10">Belongs to the UPL family. TOM1/PTR1 subfamily.</text>
</comment>
<dbReference type="PANTHER" id="PTHR11254">
    <property type="entry name" value="HECT DOMAIN UBIQUITIN-PROTEIN LIGASE"/>
    <property type="match status" value="1"/>
</dbReference>